<evidence type="ECO:0000313" key="7">
    <source>
        <dbReference type="Proteomes" id="UP000006304"/>
    </source>
</evidence>
<dbReference type="HOGENOM" id="CLU_003404_1_1_11"/>
<dbReference type="EMBL" id="CP003876">
    <property type="protein sequence ID" value="AFU02703.1"/>
    <property type="molecule type" value="Genomic_DNA"/>
</dbReference>
<dbReference type="Pfam" id="PF21076">
    <property type="entry name" value="GDH_ACT2"/>
    <property type="match status" value="1"/>
</dbReference>
<keyword evidence="7" id="KW-1185">Reference proteome</keyword>
<dbReference type="STRING" id="1133849.O3I_023740"/>
<dbReference type="InterPro" id="IPR024727">
    <property type="entry name" value="NAD_Glu_DH_N_ACT1"/>
</dbReference>
<proteinExistence type="predicted"/>
<feature type="domain" description="NAD-specific glutamate dehydrogenase C-terminal" evidence="2">
    <location>
        <begin position="1192"/>
        <end position="1527"/>
    </location>
</feature>
<evidence type="ECO:0000259" key="5">
    <source>
        <dbReference type="Pfam" id="PF21077"/>
    </source>
</evidence>
<dbReference type="InterPro" id="IPR048381">
    <property type="entry name" value="GDH_C"/>
</dbReference>
<dbReference type="SUPFAM" id="SSF51735">
    <property type="entry name" value="NAD(P)-binding Rossmann-fold domains"/>
    <property type="match status" value="1"/>
</dbReference>
<evidence type="ECO:0000313" key="6">
    <source>
        <dbReference type="EMBL" id="AFU02703.1"/>
    </source>
</evidence>
<dbReference type="Proteomes" id="UP000006304">
    <property type="component" value="Chromosome"/>
</dbReference>
<accession>K0ESB9</accession>
<dbReference type="InterPro" id="IPR049062">
    <property type="entry name" value="NAD_Glu_DH_ACT2"/>
</dbReference>
<sequence>MLAATRAPRTATVRVYRPGEDGVLGVAVQIVNDDMPMLVDSVTAALRRLGATVTDIIHPILEVARDDTGRLRAVEPQHPTGGRPRLPGVTFTAESWMHVQLADDVATSVLDAAERILPRLLSDLRRVADDATSMDEALLGLADELAGKDDDAEALRGAELLRWLSEDHFTVLGYAQFRDGRAGDGLGILGPESGVCVSIPDRAEQDPLLRVAHGAADMPISGAPHHSVIGLLDLEAGAAGVHGEHVFVGVFSVAGQHENILDIPLVGDRVRQVIGWAGLELNSFSGQAMLEVLQSFPRVELFASDSRQLFETISAVMTLNLRRQVRAFLRIDPVGDTLYWLVFLPRDRYNAEVRLRMQELLRVELGATHIGYSARVTESDLAVVYFTVQRAAGHPLEVSAPDRARIQDELFAATRTWSDRLVAEIAAAASATARPAVSYAAAFAADYEQDHEPEQAFADLLRLEALSGGELDVTLDRLAGAPSGEWRFSLYVNGSGVSLSRMLPLLHSLGVEAIDERAYRVGLPAHRSAWIYEFRIRLPVTGTELNEVVRQRFCEAIEAMWFGRADVDPLNELVLRAGLSARQITVLRAYAKYLRQAGFVYSTAKIIRVLLAHPVVARCYIELFESHFDPDAATQAQVAALTAELCEQIDRVLSLDVDRILRAILGLIGATLRTNYFTVDAAGYPREFLSLKFDAPAIAELPQPRPRFEIYVYSPRMEGVHLRFGVIARGGLRWSDRTEDFRTEILGLVKAQAVKNAVIVPAGAKGGFVVKQPPEPTGAVDADRQAHLNEGVACYQMFISGLLDLTDNLDHRTGQVVPPARVVRRDGDDTYLVVAADKGTATFSDTANEVARRYGFWLGDAFASGGSLGYDHKAMGITARGAWKSVEQHFAELGTDTRTTDFTVVGIGDMSGDVFGNGMLLSEHIRLIAAFDHRHIFLDPDPDATRSTRERQRLFALPRSSWRDYNPAVISTGGGVYDRSAKAVPVSAQVCAVLGLEPGITSMSPPEMISAILTAPADLLWNGGIGTYVKASTETHADIGDKTNDNVRVDAACLRVKVIGEGGNLGLSMLGRVEFSLAGGRVNTDALDNSAGVDCSDHEVNLKILLDNAMSNGELAPAERDQLLIAMTDEVGALVLAKNVAQNRRLGLVRAAAVTGRDLHRRMVVDLEQHGMDRQLEGLPSESELDRRAVLGHGFTSPELANLMAHVKLTLKADLLAGDLPDDPDFGIALPVYFPAAVRTRFATAIPRHRLRREIIATVVVNDVIDNAGISYPFRLAEQLGCTGADAVRAYTAAVTILGLRPLWAELRGHPMPMAARDLMEFEIGGTLERFARWLLLNCVRPQEIMPCAARYQSGLSRLAGAADRWQTEYLRSDVDARAEPSLRAGSPQDLAERVFGLVHLVPLLDVLDLADDCGRDAEEVAALYYSLCHQLRIDRILTVVDVLDHGDRWGTLARLAVRDDLHDSMRLLTLDVLTSSEPGCGADAAISDWVVRNSGRVSRVESAFAEILAAPEPGLETLSVATRQIRALLLKRGR</sequence>
<dbReference type="Pfam" id="PF21073">
    <property type="entry name" value="GDH_HM1"/>
    <property type="match status" value="1"/>
</dbReference>
<name>K0ESB9_NOCB7</name>
<dbReference type="GO" id="GO:0006538">
    <property type="term" value="P:L-glutamate catabolic process"/>
    <property type="evidence" value="ECO:0007669"/>
    <property type="project" value="InterPro"/>
</dbReference>
<dbReference type="InterPro" id="IPR046346">
    <property type="entry name" value="Aminoacid_DH-like_N_sf"/>
</dbReference>
<dbReference type="KEGG" id="nbr:O3I_023740"/>
<dbReference type="Pfam" id="PF21074">
    <property type="entry name" value="GDH_C"/>
    <property type="match status" value="1"/>
</dbReference>
<dbReference type="InterPro" id="IPR007780">
    <property type="entry name" value="NAD_Glu_DH_bac"/>
</dbReference>
<dbReference type="eggNOG" id="COG2902">
    <property type="taxonomic scope" value="Bacteria"/>
</dbReference>
<dbReference type="PANTHER" id="PTHR43403">
    <property type="entry name" value="NAD-SPECIFIC GLUTAMATE DEHYDROGENASE"/>
    <property type="match status" value="1"/>
</dbReference>
<dbReference type="GO" id="GO:0004069">
    <property type="term" value="F:L-aspartate:2-oxoglutarate aminotransferase activity"/>
    <property type="evidence" value="ECO:0007669"/>
    <property type="project" value="InterPro"/>
</dbReference>
<dbReference type="GO" id="GO:0004352">
    <property type="term" value="F:glutamate dehydrogenase (NAD+) activity"/>
    <property type="evidence" value="ECO:0007669"/>
    <property type="project" value="InterPro"/>
</dbReference>
<organism evidence="6 7">
    <name type="scientific">Nocardia brasiliensis (strain ATCC 700358 / HUJEG-1)</name>
    <dbReference type="NCBI Taxonomy" id="1133849"/>
    <lineage>
        <taxon>Bacteria</taxon>
        <taxon>Bacillati</taxon>
        <taxon>Actinomycetota</taxon>
        <taxon>Actinomycetes</taxon>
        <taxon>Mycobacteriales</taxon>
        <taxon>Nocardiaceae</taxon>
        <taxon>Nocardia</taxon>
    </lineage>
</organism>
<dbReference type="Pfam" id="PF21077">
    <property type="entry name" value="GDH_ACT3"/>
    <property type="match status" value="1"/>
</dbReference>
<dbReference type="InterPro" id="IPR036291">
    <property type="entry name" value="NAD(P)-bd_dom_sf"/>
</dbReference>
<dbReference type="InterPro" id="IPR049064">
    <property type="entry name" value="NAD_Glu_DH_ACT3"/>
</dbReference>
<dbReference type="PIRSF" id="PIRSF036761">
    <property type="entry name" value="GDH_Mll4104"/>
    <property type="match status" value="1"/>
</dbReference>
<dbReference type="Pfam" id="PF05088">
    <property type="entry name" value="Bac_GDH_CD"/>
    <property type="match status" value="1"/>
</dbReference>
<dbReference type="Pfam" id="PF21078">
    <property type="entry name" value="GDH_HM3"/>
    <property type="match status" value="1"/>
</dbReference>
<dbReference type="SUPFAM" id="SSF53223">
    <property type="entry name" value="Aminoacid dehydrogenase-like, N-terminal domain"/>
    <property type="match status" value="1"/>
</dbReference>
<feature type="domain" description="NAD-glutamate dehydrogenase ACT2" evidence="4">
    <location>
        <begin position="326"/>
        <end position="418"/>
    </location>
</feature>
<feature type="domain" description="NAD-glutamate dehydrogenase N-terminal ACT1" evidence="3">
    <location>
        <begin position="2"/>
        <end position="104"/>
    </location>
</feature>
<dbReference type="InterPro" id="IPR049059">
    <property type="entry name" value="NAD_Glu_DH_HM1"/>
</dbReference>
<evidence type="ECO:0000259" key="3">
    <source>
        <dbReference type="Pfam" id="PF21075"/>
    </source>
</evidence>
<dbReference type="AlphaFoldDB" id="K0ESB9"/>
<dbReference type="InterPro" id="IPR028971">
    <property type="entry name" value="NAD-GDH_cat"/>
</dbReference>
<feature type="domain" description="NAD-glutamate dehydrogenase ACT3" evidence="5">
    <location>
        <begin position="471"/>
        <end position="540"/>
    </location>
</feature>
<evidence type="ECO:0000259" key="4">
    <source>
        <dbReference type="Pfam" id="PF21076"/>
    </source>
</evidence>
<feature type="domain" description="NAD-glutamate dehydrogenase catalytic" evidence="1">
    <location>
        <begin position="645"/>
        <end position="1146"/>
    </location>
</feature>
<reference evidence="6 7" key="1">
    <citation type="journal article" date="2012" name="J. Bacteriol.">
        <title>Complete genome sequence of Nocardia brasiliensis HUJEG-1.</title>
        <authorList>
            <person name="Vera-Cabrera L."/>
            <person name="Ortiz-Lopez R."/>
            <person name="Elizondo-Gonzalez R."/>
            <person name="Perez-Maya A.A."/>
            <person name="Ocampo-Candiani J."/>
        </authorList>
    </citation>
    <scope>NUCLEOTIDE SEQUENCE [LARGE SCALE GENOMIC DNA]</scope>
    <source>
        <strain evidence="7">ATCC 700358</strain>
    </source>
</reference>
<evidence type="ECO:0000259" key="2">
    <source>
        <dbReference type="Pfam" id="PF21074"/>
    </source>
</evidence>
<protein>
    <submittedName>
        <fullName evidence="6">NAD-dependent glutamate dehydrogenase</fullName>
    </submittedName>
</protein>
<dbReference type="InterPro" id="IPR049056">
    <property type="entry name" value="NAD_Glu_DH_HM3"/>
</dbReference>
<evidence type="ECO:0000259" key="1">
    <source>
        <dbReference type="Pfam" id="PF05088"/>
    </source>
</evidence>
<gene>
    <name evidence="6" type="ORF">O3I_023740</name>
</gene>
<dbReference type="Pfam" id="PF21075">
    <property type="entry name" value="GDH_ACT1"/>
    <property type="match status" value="1"/>
</dbReference>
<dbReference type="PANTHER" id="PTHR43403:SF1">
    <property type="entry name" value="NAD-SPECIFIC GLUTAMATE DEHYDROGENASE"/>
    <property type="match status" value="1"/>
</dbReference>